<dbReference type="Proteomes" id="UP000664288">
    <property type="component" value="Unassembled WGS sequence"/>
</dbReference>
<comment type="caution">
    <text evidence="1">The sequence shown here is derived from an EMBL/GenBank/DDBJ whole genome shotgun (WGS) entry which is preliminary data.</text>
</comment>
<proteinExistence type="predicted"/>
<dbReference type="EMBL" id="JAFMPY010000036">
    <property type="protein sequence ID" value="MBO0906302.1"/>
    <property type="molecule type" value="Genomic_DNA"/>
</dbReference>
<dbReference type="RefSeq" id="WP_207352933.1">
    <property type="nucleotide sequence ID" value="NZ_JAFMPY010000036.1"/>
</dbReference>
<keyword evidence="2" id="KW-1185">Reference proteome</keyword>
<sequence length="157" mass="17447">MSSSSAINRPVFTMGKITNIPSLLCVCRDRAEHDRYVEYGSRLGWNVRATTELDEAISLSMRNTFDVLAIAGLVQGVLGIDFLEKIRNEPGANQRAPAILVANHKNVLEMKAIERRDHINIEHIEFGQLLLSSFRIIVIGLMARTMKASVTAERSGP</sequence>
<name>A0ABS3J9F6_9HYPH</name>
<protein>
    <submittedName>
        <fullName evidence="1">Uncharacterized protein</fullName>
    </submittedName>
</protein>
<organism evidence="1 2">
    <name type="scientific">Jiella sonneratiae</name>
    <dbReference type="NCBI Taxonomy" id="2816856"/>
    <lineage>
        <taxon>Bacteria</taxon>
        <taxon>Pseudomonadati</taxon>
        <taxon>Pseudomonadota</taxon>
        <taxon>Alphaproteobacteria</taxon>
        <taxon>Hyphomicrobiales</taxon>
        <taxon>Aurantimonadaceae</taxon>
        <taxon>Jiella</taxon>
    </lineage>
</organism>
<gene>
    <name evidence="1" type="ORF">J1C47_21850</name>
</gene>
<reference evidence="1 2" key="1">
    <citation type="submission" date="2021-03" db="EMBL/GenBank/DDBJ databases">
        <title>Whole genome sequence of Jiella sp. MQZ13P-4.</title>
        <authorList>
            <person name="Tuo L."/>
        </authorList>
    </citation>
    <scope>NUCLEOTIDE SEQUENCE [LARGE SCALE GENOMIC DNA]</scope>
    <source>
        <strain evidence="1 2">MQZ13P-4</strain>
    </source>
</reference>
<evidence type="ECO:0000313" key="2">
    <source>
        <dbReference type="Proteomes" id="UP000664288"/>
    </source>
</evidence>
<accession>A0ABS3J9F6</accession>
<evidence type="ECO:0000313" key="1">
    <source>
        <dbReference type="EMBL" id="MBO0906302.1"/>
    </source>
</evidence>